<protein>
    <submittedName>
        <fullName evidence="1">Uncharacterized protein</fullName>
    </submittedName>
</protein>
<evidence type="ECO:0000313" key="2">
    <source>
        <dbReference type="Proteomes" id="UP000295075"/>
    </source>
</evidence>
<proteinExistence type="predicted"/>
<feature type="non-terminal residue" evidence="1">
    <location>
        <position position="105"/>
    </location>
</feature>
<comment type="caution">
    <text evidence="1">The sequence shown here is derived from an EMBL/GenBank/DDBJ whole genome shotgun (WGS) entry which is preliminary data.</text>
</comment>
<dbReference type="Gene3D" id="3.40.30.10">
    <property type="entry name" value="Glutaredoxin"/>
    <property type="match status" value="1"/>
</dbReference>
<dbReference type="Proteomes" id="UP000295075">
    <property type="component" value="Unassembled WGS sequence"/>
</dbReference>
<dbReference type="AlphaFoldDB" id="A0A4R4Q2C7"/>
<gene>
    <name evidence="1" type="ORF">E1261_16690</name>
</gene>
<evidence type="ECO:0000313" key="1">
    <source>
        <dbReference type="EMBL" id="TDC29128.1"/>
    </source>
</evidence>
<keyword evidence="2" id="KW-1185">Reference proteome</keyword>
<dbReference type="EMBL" id="SMKA01000065">
    <property type="protein sequence ID" value="TDC29128.1"/>
    <property type="molecule type" value="Genomic_DNA"/>
</dbReference>
<organism evidence="1 2">
    <name type="scientific">Kribbella albertanoniae</name>
    <dbReference type="NCBI Taxonomy" id="1266829"/>
    <lineage>
        <taxon>Bacteria</taxon>
        <taxon>Bacillati</taxon>
        <taxon>Actinomycetota</taxon>
        <taxon>Actinomycetes</taxon>
        <taxon>Propionibacteriales</taxon>
        <taxon>Kribbellaceae</taxon>
        <taxon>Kribbella</taxon>
    </lineage>
</organism>
<reference evidence="1 2" key="1">
    <citation type="submission" date="2019-03" db="EMBL/GenBank/DDBJ databases">
        <title>Draft genome sequences of novel Actinobacteria.</title>
        <authorList>
            <person name="Sahin N."/>
            <person name="Ay H."/>
            <person name="Saygin H."/>
        </authorList>
    </citation>
    <scope>NUCLEOTIDE SEQUENCE [LARGE SCALE GENOMIC DNA]</scope>
    <source>
        <strain evidence="1 2">JCM 30547</strain>
    </source>
</reference>
<accession>A0A4R4Q2C7</accession>
<name>A0A4R4Q2C7_9ACTN</name>
<sequence>MKDLVLAAAPACPWSWLTVRWLTAVAPQRGLTLRLQPYSLWLRDGETQAAGLPDFIAAIALETSRQSLRVLRVCAALATESRYADIEHLYVEWASRVFVPGPPQA</sequence>